<comment type="caution">
    <text evidence="9">The sequence shown here is derived from an EMBL/GenBank/DDBJ whole genome shotgun (WGS) entry which is preliminary data.</text>
</comment>
<keyword evidence="3" id="KW-0238">DNA-binding</keyword>
<keyword evidence="6" id="KW-0539">Nucleus</keyword>
<evidence type="ECO:0000256" key="7">
    <source>
        <dbReference type="SAM" id="MobiDB-lite"/>
    </source>
</evidence>
<evidence type="ECO:0000313" key="10">
    <source>
        <dbReference type="Proteomes" id="UP000224567"/>
    </source>
</evidence>
<dbReference type="GO" id="GO:0006351">
    <property type="term" value="P:DNA-templated transcription"/>
    <property type="evidence" value="ECO:0007669"/>
    <property type="project" value="InterPro"/>
</dbReference>
<feature type="region of interest" description="Disordered" evidence="7">
    <location>
        <begin position="78"/>
        <end position="102"/>
    </location>
</feature>
<dbReference type="GO" id="GO:0043565">
    <property type="term" value="F:sequence-specific DNA binding"/>
    <property type="evidence" value="ECO:0007669"/>
    <property type="project" value="InterPro"/>
</dbReference>
<dbReference type="InterPro" id="IPR025422">
    <property type="entry name" value="TGA_domain"/>
</dbReference>
<evidence type="ECO:0000256" key="6">
    <source>
        <dbReference type="ARBA" id="ARBA00023242"/>
    </source>
</evidence>
<gene>
    <name evidence="9" type="ORF">CQW23_06395</name>
</gene>
<keyword evidence="4" id="KW-0010">Activator</keyword>
<feature type="domain" description="DOG1" evidence="8">
    <location>
        <begin position="149"/>
        <end position="194"/>
    </location>
</feature>
<evidence type="ECO:0000256" key="2">
    <source>
        <dbReference type="ARBA" id="ARBA00023015"/>
    </source>
</evidence>
<reference evidence="10" key="2">
    <citation type="journal article" date="2017" name="J. Anim. Genet.">
        <title>Multiple reference genome sequences of hot pepper reveal the massive evolution of plant disease resistance genes by retroduplication.</title>
        <authorList>
            <person name="Kim S."/>
            <person name="Park J."/>
            <person name="Yeom S.-I."/>
            <person name="Kim Y.-M."/>
            <person name="Seo E."/>
            <person name="Kim K.-T."/>
            <person name="Kim M.-S."/>
            <person name="Lee J.M."/>
            <person name="Cheong K."/>
            <person name="Shin H.-S."/>
            <person name="Kim S.-B."/>
            <person name="Han K."/>
            <person name="Lee J."/>
            <person name="Park M."/>
            <person name="Lee H.-A."/>
            <person name="Lee H.-Y."/>
            <person name="Lee Y."/>
            <person name="Oh S."/>
            <person name="Lee J.H."/>
            <person name="Choi E."/>
            <person name="Choi E."/>
            <person name="Lee S.E."/>
            <person name="Jeon J."/>
            <person name="Kim H."/>
            <person name="Choi G."/>
            <person name="Song H."/>
            <person name="Lee J."/>
            <person name="Lee S.-C."/>
            <person name="Kwon J.-K."/>
            <person name="Lee H.-Y."/>
            <person name="Koo N."/>
            <person name="Hong Y."/>
            <person name="Kim R.W."/>
            <person name="Kang W.-H."/>
            <person name="Huh J.H."/>
            <person name="Kang B.-C."/>
            <person name="Yang T.-J."/>
            <person name="Lee Y.-H."/>
            <person name="Bennetzen J.L."/>
            <person name="Choi D."/>
        </authorList>
    </citation>
    <scope>NUCLEOTIDE SEQUENCE [LARGE SCALE GENOMIC DNA]</scope>
    <source>
        <strain evidence="10">cv. PBC81</strain>
    </source>
</reference>
<accession>A0A2G2X3A0</accession>
<dbReference type="PANTHER" id="PTHR45693:SF15">
    <property type="entry name" value="TGACG-SEQUENCE-SPECIFIC DNA-BINDING PROTEIN TGA-2.1"/>
    <property type="match status" value="1"/>
</dbReference>
<keyword evidence="5" id="KW-0804">Transcription</keyword>
<dbReference type="STRING" id="33114.A0A2G2X3A0"/>
<evidence type="ECO:0000256" key="4">
    <source>
        <dbReference type="ARBA" id="ARBA00023159"/>
    </source>
</evidence>
<keyword evidence="2" id="KW-0805">Transcription regulation</keyword>
<reference evidence="9 10" key="1">
    <citation type="journal article" date="2017" name="Genome Biol.">
        <title>New reference genome sequences of hot pepper reveal the massive evolution of plant disease-resistance genes by retroduplication.</title>
        <authorList>
            <person name="Kim S."/>
            <person name="Park J."/>
            <person name="Yeom S.I."/>
            <person name="Kim Y.M."/>
            <person name="Seo E."/>
            <person name="Kim K.T."/>
            <person name="Kim M.S."/>
            <person name="Lee J.M."/>
            <person name="Cheong K."/>
            <person name="Shin H.S."/>
            <person name="Kim S.B."/>
            <person name="Han K."/>
            <person name="Lee J."/>
            <person name="Park M."/>
            <person name="Lee H.A."/>
            <person name="Lee H.Y."/>
            <person name="Lee Y."/>
            <person name="Oh S."/>
            <person name="Lee J.H."/>
            <person name="Choi E."/>
            <person name="Choi E."/>
            <person name="Lee S.E."/>
            <person name="Jeon J."/>
            <person name="Kim H."/>
            <person name="Choi G."/>
            <person name="Song H."/>
            <person name="Lee J."/>
            <person name="Lee S.C."/>
            <person name="Kwon J.K."/>
            <person name="Lee H.Y."/>
            <person name="Koo N."/>
            <person name="Hong Y."/>
            <person name="Kim R.W."/>
            <person name="Kang W.H."/>
            <person name="Huh J.H."/>
            <person name="Kang B.C."/>
            <person name="Yang T.J."/>
            <person name="Lee Y.H."/>
            <person name="Bennetzen J.L."/>
            <person name="Choi D."/>
        </authorList>
    </citation>
    <scope>NUCLEOTIDE SEQUENCE [LARGE SCALE GENOMIC DNA]</scope>
    <source>
        <strain evidence="10">cv. PBC81</strain>
    </source>
</reference>
<dbReference type="GO" id="GO:0005634">
    <property type="term" value="C:nucleus"/>
    <property type="evidence" value="ECO:0007669"/>
    <property type="project" value="UniProtKB-SubCell"/>
</dbReference>
<dbReference type="PANTHER" id="PTHR45693">
    <property type="entry name" value="TRANSCRIPTION FACTOR TGA9"/>
    <property type="match status" value="1"/>
</dbReference>
<organism evidence="9 10">
    <name type="scientific">Capsicum baccatum</name>
    <name type="common">Peruvian pepper</name>
    <dbReference type="NCBI Taxonomy" id="33114"/>
    <lineage>
        <taxon>Eukaryota</taxon>
        <taxon>Viridiplantae</taxon>
        <taxon>Streptophyta</taxon>
        <taxon>Embryophyta</taxon>
        <taxon>Tracheophyta</taxon>
        <taxon>Spermatophyta</taxon>
        <taxon>Magnoliopsida</taxon>
        <taxon>eudicotyledons</taxon>
        <taxon>Gunneridae</taxon>
        <taxon>Pentapetalae</taxon>
        <taxon>asterids</taxon>
        <taxon>lamiids</taxon>
        <taxon>Solanales</taxon>
        <taxon>Solanaceae</taxon>
        <taxon>Solanoideae</taxon>
        <taxon>Capsiceae</taxon>
        <taxon>Capsicum</taxon>
    </lineage>
</organism>
<evidence type="ECO:0000259" key="8">
    <source>
        <dbReference type="Pfam" id="PF14144"/>
    </source>
</evidence>
<evidence type="ECO:0000256" key="1">
    <source>
        <dbReference type="ARBA" id="ARBA00004123"/>
    </source>
</evidence>
<keyword evidence="10" id="KW-1185">Reference proteome</keyword>
<comment type="subcellular location">
    <subcellularLocation>
        <location evidence="1">Nucleus</location>
    </subcellularLocation>
</comment>
<dbReference type="EMBL" id="MLFT02000003">
    <property type="protein sequence ID" value="PHT51933.1"/>
    <property type="molecule type" value="Genomic_DNA"/>
</dbReference>
<proteinExistence type="predicted"/>
<dbReference type="OrthoDB" id="1746264at2759"/>
<dbReference type="Pfam" id="PF14144">
    <property type="entry name" value="DOG1"/>
    <property type="match status" value="1"/>
</dbReference>
<name>A0A2G2X3A0_CAPBA</name>
<evidence type="ECO:0000256" key="5">
    <source>
        <dbReference type="ARBA" id="ARBA00023163"/>
    </source>
</evidence>
<dbReference type="AlphaFoldDB" id="A0A2G2X3A0"/>
<protein>
    <submittedName>
        <fullName evidence="9">Transcription factor TGA6</fullName>
    </submittedName>
</protein>
<sequence>MARCAMCQNGIPKEHRDGSMVGSLSSSHLSIFKTRTIFHHVKCNLPISASKGKDDSSLKVRLFTGSLDTNSTKLNVKADIPSFKGRESGTGGKSQKPKAPEPLELRAEQEFLPLLILFYSLNMKIFYRFGGTLAFDAEYSRWLEEQNKHINELRNAVNSHASDPELRSIVNNVTAYFDKVFKVKGNAAKVDISMSCQGCGKPLPSGVLYGIVASAPRNFLSIRSEVSTQARNIQDQLSSLIEVGEKFGSNLVVEIYWVKKVEFIDGPSIEGQSTSTRTLNVMLRLLEDDKMDLVRVKVCCSRNANQPPHPADPLNEYILHAEFRAAFQALAQAVTTNIQGNRQDAVPPQQDGDLA</sequence>
<dbReference type="Proteomes" id="UP000224567">
    <property type="component" value="Unassembled WGS sequence"/>
</dbReference>
<evidence type="ECO:0000256" key="3">
    <source>
        <dbReference type="ARBA" id="ARBA00023125"/>
    </source>
</evidence>
<evidence type="ECO:0000313" key="9">
    <source>
        <dbReference type="EMBL" id="PHT51933.1"/>
    </source>
</evidence>